<dbReference type="AlphaFoldDB" id="A0AAJ0BAE7"/>
<organism evidence="1 2">
    <name type="scientific">Echria macrotheca</name>
    <dbReference type="NCBI Taxonomy" id="438768"/>
    <lineage>
        <taxon>Eukaryota</taxon>
        <taxon>Fungi</taxon>
        <taxon>Dikarya</taxon>
        <taxon>Ascomycota</taxon>
        <taxon>Pezizomycotina</taxon>
        <taxon>Sordariomycetes</taxon>
        <taxon>Sordariomycetidae</taxon>
        <taxon>Sordariales</taxon>
        <taxon>Schizotheciaceae</taxon>
        <taxon>Echria</taxon>
    </lineage>
</organism>
<dbReference type="EMBL" id="MU839836">
    <property type="protein sequence ID" value="KAK1754210.1"/>
    <property type="molecule type" value="Genomic_DNA"/>
</dbReference>
<keyword evidence="2" id="KW-1185">Reference proteome</keyword>
<evidence type="ECO:0000313" key="1">
    <source>
        <dbReference type="EMBL" id="KAK1754210.1"/>
    </source>
</evidence>
<name>A0AAJ0BAE7_9PEZI</name>
<accession>A0AAJ0BAE7</accession>
<dbReference type="Proteomes" id="UP001239445">
    <property type="component" value="Unassembled WGS sequence"/>
</dbReference>
<protein>
    <submittedName>
        <fullName evidence="1">Uncharacterized protein</fullName>
    </submittedName>
</protein>
<comment type="caution">
    <text evidence="1">The sequence shown here is derived from an EMBL/GenBank/DDBJ whole genome shotgun (WGS) entry which is preliminary data.</text>
</comment>
<gene>
    <name evidence="1" type="ORF">QBC47DRAFT_39731</name>
</gene>
<sequence length="404" mass="45503">MPSLETAPTSAPLPIPHGELVTLIITTSPTPSAPSTELLTTVLDSFRKHCPDLTACRVILVIDMFDRIADAARLKKGQVTADGAHKFAEYKDNVKRLILDEYRTSTGSGDACDDDELLVSYGAAEFGAEFLAQQPNAVPLTITTTQDRRVTFIEPTQRIGFGLAVRSALRITETPYVWIQQHDWSLIADIPLRPLLDLMQQQTQKANDEMEANPDDADDRQVVTVPIKYVCFPSVRMLRYAASDHVVQFAALRALTYLYKQTFYPGRSSTQQQTGPSVSGVKIPLTPLFLWHDKPHLAETKHYLARVFPTRLAMARGSFIEDTVGHRARDEMKRGEWKKWACWLYYPCEGKELCVRHLKGRTFRGAEAELVHKLESLRIRDLGRDENRMSMASQQISEGIAQES</sequence>
<proteinExistence type="predicted"/>
<reference evidence="1" key="1">
    <citation type="submission" date="2023-06" db="EMBL/GenBank/DDBJ databases">
        <title>Genome-scale phylogeny and comparative genomics of the fungal order Sordariales.</title>
        <authorList>
            <consortium name="Lawrence Berkeley National Laboratory"/>
            <person name="Hensen N."/>
            <person name="Bonometti L."/>
            <person name="Westerberg I."/>
            <person name="Brannstrom I.O."/>
            <person name="Guillou S."/>
            <person name="Cros-Aarteil S."/>
            <person name="Calhoun S."/>
            <person name="Haridas S."/>
            <person name="Kuo A."/>
            <person name="Mondo S."/>
            <person name="Pangilinan J."/>
            <person name="Riley R."/>
            <person name="Labutti K."/>
            <person name="Andreopoulos B."/>
            <person name="Lipzen A."/>
            <person name="Chen C."/>
            <person name="Yanf M."/>
            <person name="Daum C."/>
            <person name="Ng V."/>
            <person name="Clum A."/>
            <person name="Steindorff A."/>
            <person name="Ohm R."/>
            <person name="Martin F."/>
            <person name="Silar P."/>
            <person name="Natvig D."/>
            <person name="Lalanne C."/>
            <person name="Gautier V."/>
            <person name="Ament-Velasquez S.L."/>
            <person name="Kruys A."/>
            <person name="Hutchinson M.I."/>
            <person name="Powell A.J."/>
            <person name="Barry K."/>
            <person name="Miller A.N."/>
            <person name="Grigoriev I.V."/>
            <person name="Debuchy R."/>
            <person name="Gladieux P."/>
            <person name="Thoren M.H."/>
            <person name="Johannesson H."/>
        </authorList>
    </citation>
    <scope>NUCLEOTIDE SEQUENCE</scope>
    <source>
        <strain evidence="1">PSN4</strain>
    </source>
</reference>
<evidence type="ECO:0000313" key="2">
    <source>
        <dbReference type="Proteomes" id="UP001239445"/>
    </source>
</evidence>